<accession>A0A4R7B1N8</accession>
<dbReference type="InterPro" id="IPR025332">
    <property type="entry name" value="DUF4238"/>
</dbReference>
<organism evidence="1 2">
    <name type="scientific">Paludibacterium purpuratum</name>
    <dbReference type="NCBI Taxonomy" id="1144873"/>
    <lineage>
        <taxon>Bacteria</taxon>
        <taxon>Pseudomonadati</taxon>
        <taxon>Pseudomonadota</taxon>
        <taxon>Betaproteobacteria</taxon>
        <taxon>Neisseriales</taxon>
        <taxon>Chromobacteriaceae</taxon>
        <taxon>Paludibacterium</taxon>
    </lineage>
</organism>
<gene>
    <name evidence="1" type="ORF">DFP86_114118</name>
</gene>
<dbReference type="RefSeq" id="WP_133683154.1">
    <property type="nucleotide sequence ID" value="NZ_SNZP01000014.1"/>
</dbReference>
<dbReference type="AlphaFoldDB" id="A0A4R7B1N8"/>
<keyword evidence="2" id="KW-1185">Reference proteome</keyword>
<dbReference type="EMBL" id="SNZP01000014">
    <property type="protein sequence ID" value="TDR73356.1"/>
    <property type="molecule type" value="Genomic_DNA"/>
</dbReference>
<dbReference type="Pfam" id="PF14022">
    <property type="entry name" value="DUF4238"/>
    <property type="match status" value="1"/>
</dbReference>
<evidence type="ECO:0000313" key="2">
    <source>
        <dbReference type="Proteomes" id="UP000295611"/>
    </source>
</evidence>
<sequence length="384" mass="44233">MCNTNETRNRNKNQHYVPQYYFRFFSPDGNSIRILLRKNGRVTPPAAIHSQSSGDYFYGDQSVENDITNYDTKYSYNHRIIIECLENGTGNISEECIKVLIENILFQHERTLSHRESETNIHGFYRDFLTPQIEDLKNDDPELSEEANQALQTAMGLMSEALSDQRYMQYASLTQVLQKTQSISDLTLCFLKNSTDRPFVFSDSPVVYSNFALRCYRCSKLGEINLGLQIFFPLNASWLAFLYDPEAYQLNGDSDFMVFDLKNENDVHEINKLQLHESFSSVYFGSEKHEAYLEKLWKDANPSQEKGRKSIEQLPELTLDGIPTGRHVFSTSEPEPTFFPSLSFLKCKDLSQSHIPYRKAYIASFSTHDAPATNLNALIDKFPD</sequence>
<protein>
    <submittedName>
        <fullName evidence="1">Uncharacterized protein DUF4238</fullName>
    </submittedName>
</protein>
<proteinExistence type="predicted"/>
<dbReference type="Proteomes" id="UP000295611">
    <property type="component" value="Unassembled WGS sequence"/>
</dbReference>
<reference evidence="1 2" key="1">
    <citation type="submission" date="2019-03" db="EMBL/GenBank/DDBJ databases">
        <title>Genomic Encyclopedia of Type Strains, Phase III (KMG-III): the genomes of soil and plant-associated and newly described type strains.</title>
        <authorList>
            <person name="Whitman W."/>
        </authorList>
    </citation>
    <scope>NUCLEOTIDE SEQUENCE [LARGE SCALE GENOMIC DNA]</scope>
    <source>
        <strain evidence="1 2">CECT 8976</strain>
    </source>
</reference>
<name>A0A4R7B1N8_9NEIS</name>
<evidence type="ECO:0000313" key="1">
    <source>
        <dbReference type="EMBL" id="TDR73356.1"/>
    </source>
</evidence>
<comment type="caution">
    <text evidence="1">The sequence shown here is derived from an EMBL/GenBank/DDBJ whole genome shotgun (WGS) entry which is preliminary data.</text>
</comment>
<dbReference type="OrthoDB" id="9148269at2"/>